<dbReference type="EMBL" id="JBDIMF010000002">
    <property type="protein sequence ID" value="MEN2786485.1"/>
    <property type="molecule type" value="Genomic_DNA"/>
</dbReference>
<evidence type="ECO:0000313" key="2">
    <source>
        <dbReference type="Proteomes" id="UP001404104"/>
    </source>
</evidence>
<proteinExistence type="predicted"/>
<gene>
    <name evidence="1" type="ORF">ABC969_08645</name>
</gene>
<organism evidence="1 2">
    <name type="scientific">Sphingomonas qilianensis</name>
    <dbReference type="NCBI Taxonomy" id="1736690"/>
    <lineage>
        <taxon>Bacteria</taxon>
        <taxon>Pseudomonadati</taxon>
        <taxon>Pseudomonadota</taxon>
        <taxon>Alphaproteobacteria</taxon>
        <taxon>Sphingomonadales</taxon>
        <taxon>Sphingomonadaceae</taxon>
        <taxon>Sphingomonas</taxon>
    </lineage>
</organism>
<dbReference type="InterPro" id="IPR021508">
    <property type="entry name" value="Gp17-like"/>
</dbReference>
<accession>A0ABU9XRN2</accession>
<keyword evidence="2" id="KW-1185">Reference proteome</keyword>
<name>A0ABU9XRN2_9SPHN</name>
<protein>
    <submittedName>
        <fullName evidence="1">DUF3168 domain-containing protein</fullName>
    </submittedName>
</protein>
<comment type="caution">
    <text evidence="1">The sequence shown here is derived from an EMBL/GenBank/DDBJ whole genome shotgun (WGS) entry which is preliminary data.</text>
</comment>
<dbReference type="Proteomes" id="UP001404104">
    <property type="component" value="Unassembled WGS sequence"/>
</dbReference>
<dbReference type="InterPro" id="IPR053745">
    <property type="entry name" value="Viral_Tail_Comp_sf"/>
</dbReference>
<evidence type="ECO:0000313" key="1">
    <source>
        <dbReference type="EMBL" id="MEN2786485.1"/>
    </source>
</evidence>
<sequence length="131" mass="13360">MSAESVLQAAVLTVLRGDAGLTAGLNGVFEGPAVRASLPFAELGELLAVDWGTKTAAGRELRIAVTVRGAGDTGAAVAALAGAVGAAIERLPRDLSGWRVASVVLLRTRLLRGGPGAWAAVVEYRVRMLAV</sequence>
<dbReference type="Gene3D" id="3.30.2000.30">
    <property type="match status" value="1"/>
</dbReference>
<reference evidence="1 2" key="1">
    <citation type="submission" date="2024-05" db="EMBL/GenBank/DDBJ databases">
        <authorList>
            <person name="Liu Q."/>
            <person name="Xin Y.-H."/>
        </authorList>
    </citation>
    <scope>NUCLEOTIDE SEQUENCE [LARGE SCALE GENOMIC DNA]</scope>
    <source>
        <strain evidence="1 2">CGMCC 1.15349</strain>
    </source>
</reference>
<dbReference type="Pfam" id="PF11367">
    <property type="entry name" value="Tail_completion_gp17"/>
    <property type="match status" value="1"/>
</dbReference>
<dbReference type="RefSeq" id="WP_345864269.1">
    <property type="nucleotide sequence ID" value="NZ_JBDIMF010000002.1"/>
</dbReference>